<dbReference type="Proteomes" id="UP000236291">
    <property type="component" value="Unassembled WGS sequence"/>
</dbReference>
<evidence type="ECO:0000256" key="2">
    <source>
        <dbReference type="ARBA" id="ARBA00022801"/>
    </source>
</evidence>
<dbReference type="EMBL" id="ASHM01002965">
    <property type="protein sequence ID" value="PNY09162.1"/>
    <property type="molecule type" value="Genomic_DNA"/>
</dbReference>
<dbReference type="Gene3D" id="3.40.50.1820">
    <property type="entry name" value="alpha/beta hydrolase"/>
    <property type="match status" value="1"/>
</dbReference>
<feature type="domain" description="AB hydrolase-1" evidence="3">
    <location>
        <begin position="52"/>
        <end position="145"/>
    </location>
</feature>
<dbReference type="InterPro" id="IPR029058">
    <property type="entry name" value="AB_hydrolase_fold"/>
</dbReference>
<accession>A0A2K3P1J5</accession>
<comment type="caution">
    <text evidence="4">The sequence shown here is derived from an EMBL/GenBank/DDBJ whole genome shotgun (WGS) entry which is preliminary data.</text>
</comment>
<dbReference type="STRING" id="57577.A0A2K3P1J5"/>
<dbReference type="InterPro" id="IPR000073">
    <property type="entry name" value="AB_hydrolase_1"/>
</dbReference>
<evidence type="ECO:0000313" key="5">
    <source>
        <dbReference type="Proteomes" id="UP000236291"/>
    </source>
</evidence>
<evidence type="ECO:0000256" key="1">
    <source>
        <dbReference type="ARBA" id="ARBA00010088"/>
    </source>
</evidence>
<gene>
    <name evidence="4" type="ORF">L195_g005707</name>
</gene>
<evidence type="ECO:0000259" key="3">
    <source>
        <dbReference type="Pfam" id="PF00561"/>
    </source>
</evidence>
<organism evidence="4 5">
    <name type="scientific">Trifolium pratense</name>
    <name type="common">Red clover</name>
    <dbReference type="NCBI Taxonomy" id="57577"/>
    <lineage>
        <taxon>Eukaryota</taxon>
        <taxon>Viridiplantae</taxon>
        <taxon>Streptophyta</taxon>
        <taxon>Embryophyta</taxon>
        <taxon>Tracheophyta</taxon>
        <taxon>Spermatophyta</taxon>
        <taxon>Magnoliopsida</taxon>
        <taxon>eudicotyledons</taxon>
        <taxon>Gunneridae</taxon>
        <taxon>Pentapetalae</taxon>
        <taxon>rosids</taxon>
        <taxon>fabids</taxon>
        <taxon>Fabales</taxon>
        <taxon>Fabaceae</taxon>
        <taxon>Papilionoideae</taxon>
        <taxon>50 kb inversion clade</taxon>
        <taxon>NPAAA clade</taxon>
        <taxon>Hologalegina</taxon>
        <taxon>IRL clade</taxon>
        <taxon>Trifolieae</taxon>
        <taxon>Trifolium</taxon>
    </lineage>
</organism>
<dbReference type="PANTHER" id="PTHR43248:SF3">
    <property type="entry name" value="AB HYDROLASE-1 DOMAIN-CONTAINING PROTEIN"/>
    <property type="match status" value="1"/>
</dbReference>
<dbReference type="PANTHER" id="PTHR43248">
    <property type="entry name" value="2-SUCCINYL-6-HYDROXY-2,4-CYCLOHEXADIENE-1-CARBOXYLATE SYNTHASE"/>
    <property type="match status" value="1"/>
</dbReference>
<reference evidence="4 5" key="1">
    <citation type="journal article" date="2014" name="Am. J. Bot.">
        <title>Genome assembly and annotation for red clover (Trifolium pratense; Fabaceae).</title>
        <authorList>
            <person name="Istvanek J."/>
            <person name="Jaros M."/>
            <person name="Krenek A."/>
            <person name="Repkova J."/>
        </authorList>
    </citation>
    <scope>NUCLEOTIDE SEQUENCE [LARGE SCALE GENOMIC DNA]</scope>
    <source>
        <strain evidence="5">cv. Tatra</strain>
        <tissue evidence="4">Young leaves</tissue>
    </source>
</reference>
<keyword evidence="2 4" id="KW-0378">Hydrolase</keyword>
<protein>
    <submittedName>
        <fullName evidence="4">Alpha/beta fold hydrolase</fullName>
    </submittedName>
</protein>
<dbReference type="AlphaFoldDB" id="A0A2K3P1J5"/>
<comment type="similarity">
    <text evidence="1">Belongs to the peptidase S33 family.</text>
</comment>
<dbReference type="SUPFAM" id="SSF53474">
    <property type="entry name" value="alpha/beta-Hydrolases"/>
    <property type="match status" value="1"/>
</dbReference>
<dbReference type="GO" id="GO:0016787">
    <property type="term" value="F:hydrolase activity"/>
    <property type="evidence" value="ECO:0007669"/>
    <property type="project" value="UniProtKB-KW"/>
</dbReference>
<dbReference type="InterPro" id="IPR051601">
    <property type="entry name" value="Serine_prot/Carboxylest_S33"/>
</dbReference>
<proteinExistence type="inferred from homology"/>
<name>A0A2K3P1J5_TRIPR</name>
<evidence type="ECO:0000313" key="4">
    <source>
        <dbReference type="EMBL" id="PNY09162.1"/>
    </source>
</evidence>
<reference evidence="4 5" key="2">
    <citation type="journal article" date="2017" name="Front. Plant Sci.">
        <title>Gene Classification and Mining of Molecular Markers Useful in Red Clover (Trifolium pratense) Breeding.</title>
        <authorList>
            <person name="Istvanek J."/>
            <person name="Dluhosova J."/>
            <person name="Dluhos P."/>
            <person name="Patkova L."/>
            <person name="Nedelnik J."/>
            <person name="Repkova J."/>
        </authorList>
    </citation>
    <scope>NUCLEOTIDE SEQUENCE [LARGE SCALE GENOMIC DNA]</scope>
    <source>
        <strain evidence="5">cv. Tatra</strain>
        <tissue evidence="4">Young leaves</tissue>
    </source>
</reference>
<dbReference type="Pfam" id="PF00561">
    <property type="entry name" value="Abhydrolase_1"/>
    <property type="match status" value="1"/>
</dbReference>
<sequence length="197" mass="22270">MAAYLRNRNNSHLFLLTRFLNSASLLRPRWIETIAYEEARSHPDKPYTSTAVIIHGFLGSNRNWRSFSRNLLASLSNSSPSSNWRTVSMDMRNHGKSSEKKLDPPHDLNNTAKDLANLVKAEGWSWPEVVIGHSMGGKVALQFAHSCRNGEYGDSAKWPKQYNLLSNSELATITILEFCSVSVAEFEQCDQWLTTPL</sequence>